<evidence type="ECO:0000313" key="3">
    <source>
        <dbReference type="Proteomes" id="UP000324222"/>
    </source>
</evidence>
<protein>
    <submittedName>
        <fullName evidence="2">Uncharacterized protein</fullName>
    </submittedName>
</protein>
<keyword evidence="3" id="KW-1185">Reference proteome</keyword>
<feature type="region of interest" description="Disordered" evidence="1">
    <location>
        <begin position="1"/>
        <end position="38"/>
    </location>
</feature>
<evidence type="ECO:0000256" key="1">
    <source>
        <dbReference type="SAM" id="MobiDB-lite"/>
    </source>
</evidence>
<dbReference type="Proteomes" id="UP000324222">
    <property type="component" value="Unassembled WGS sequence"/>
</dbReference>
<gene>
    <name evidence="2" type="ORF">E2C01_024961</name>
</gene>
<comment type="caution">
    <text evidence="2">The sequence shown here is derived from an EMBL/GenBank/DDBJ whole genome shotgun (WGS) entry which is preliminary data.</text>
</comment>
<accession>A0A5B7EE81</accession>
<evidence type="ECO:0000313" key="2">
    <source>
        <dbReference type="EMBL" id="MPC31665.1"/>
    </source>
</evidence>
<name>A0A5B7EE81_PORTR</name>
<feature type="compositionally biased region" description="Basic and acidic residues" evidence="1">
    <location>
        <begin position="22"/>
        <end position="31"/>
    </location>
</feature>
<sequence length="142" mass="15708">MSRANTMRWPERGGGLTGTRSLVRDSGEGGDLKASTLTLPRREDSYHYQLRNIQRSNPGCSPGDGRGGGRCDRREQCRACVCLRNTRQIYKAILDAVMEGEEGSQTRFVASARRPSPSPRLNSVLVKSSTPTCRVVVLQFHV</sequence>
<reference evidence="2 3" key="1">
    <citation type="submission" date="2019-05" db="EMBL/GenBank/DDBJ databases">
        <title>Another draft genome of Portunus trituberculatus and its Hox gene families provides insights of decapod evolution.</title>
        <authorList>
            <person name="Jeong J.-H."/>
            <person name="Song I."/>
            <person name="Kim S."/>
            <person name="Choi T."/>
            <person name="Kim D."/>
            <person name="Ryu S."/>
            <person name="Kim W."/>
        </authorList>
    </citation>
    <scope>NUCLEOTIDE SEQUENCE [LARGE SCALE GENOMIC DNA]</scope>
    <source>
        <tissue evidence="2">Muscle</tissue>
    </source>
</reference>
<proteinExistence type="predicted"/>
<dbReference type="AlphaFoldDB" id="A0A5B7EE81"/>
<organism evidence="2 3">
    <name type="scientific">Portunus trituberculatus</name>
    <name type="common">Swimming crab</name>
    <name type="synonym">Neptunus trituberculatus</name>
    <dbReference type="NCBI Taxonomy" id="210409"/>
    <lineage>
        <taxon>Eukaryota</taxon>
        <taxon>Metazoa</taxon>
        <taxon>Ecdysozoa</taxon>
        <taxon>Arthropoda</taxon>
        <taxon>Crustacea</taxon>
        <taxon>Multicrustacea</taxon>
        <taxon>Malacostraca</taxon>
        <taxon>Eumalacostraca</taxon>
        <taxon>Eucarida</taxon>
        <taxon>Decapoda</taxon>
        <taxon>Pleocyemata</taxon>
        <taxon>Brachyura</taxon>
        <taxon>Eubrachyura</taxon>
        <taxon>Portunoidea</taxon>
        <taxon>Portunidae</taxon>
        <taxon>Portuninae</taxon>
        <taxon>Portunus</taxon>
    </lineage>
</organism>
<feature type="region of interest" description="Disordered" evidence="1">
    <location>
        <begin position="54"/>
        <end position="73"/>
    </location>
</feature>
<dbReference type="EMBL" id="VSRR010002482">
    <property type="protein sequence ID" value="MPC31665.1"/>
    <property type="molecule type" value="Genomic_DNA"/>
</dbReference>